<dbReference type="InterPro" id="IPR033469">
    <property type="entry name" value="CYTH-like_dom_sf"/>
</dbReference>
<sequence>MPLEIERKFLVSGNAWREQAHKRVAMRHGYLTELGAPASVRVRVEGDVGKLNVKQAVVGSTRAEYEYTIPADEADEMIRTLCRGLILKTRHYVNHEGHLWEVDDFEGDNAGLVVAEIELGSEDEAFVRPSWLGEEVTQLRRYYNNALASHPYSRWTENDGA</sequence>
<dbReference type="SUPFAM" id="SSF55154">
    <property type="entry name" value="CYTH-like phosphatases"/>
    <property type="match status" value="1"/>
</dbReference>
<accession>I7ZET4</accession>
<evidence type="ECO:0000313" key="4">
    <source>
        <dbReference type="Proteomes" id="UP000003704"/>
    </source>
</evidence>
<dbReference type="Proteomes" id="UP000003704">
    <property type="component" value="Unassembled WGS sequence"/>
</dbReference>
<dbReference type="CDD" id="cd07891">
    <property type="entry name" value="CYTH-like_CthTTM-like_1"/>
    <property type="match status" value="1"/>
</dbReference>
<reference evidence="3 4" key="1">
    <citation type="journal article" date="2012" name="J. Bacteriol.">
        <title>Genome Sequence of n-Alkane-Degrading Hydrocarboniphaga effusa Strain AP103T (ATCC BAA-332T).</title>
        <authorList>
            <person name="Chang H.K."/>
            <person name="Zylstra G.J."/>
            <person name="Chae J.C."/>
        </authorList>
    </citation>
    <scope>NUCLEOTIDE SEQUENCE [LARGE SCALE GENOMIC DNA]</scope>
    <source>
        <strain evidence="3 4">AP103</strain>
    </source>
</reference>
<keyword evidence="4" id="KW-1185">Reference proteome</keyword>
<evidence type="ECO:0000313" key="3">
    <source>
        <dbReference type="EMBL" id="EIT70409.1"/>
    </source>
</evidence>
<comment type="caution">
    <text evidence="3">The sequence shown here is derived from an EMBL/GenBank/DDBJ whole genome shotgun (WGS) entry which is preliminary data.</text>
</comment>
<feature type="domain" description="CYTH" evidence="2">
    <location>
        <begin position="2"/>
        <end position="149"/>
    </location>
</feature>
<dbReference type="InterPro" id="IPR023577">
    <property type="entry name" value="CYTH_domain"/>
</dbReference>
<dbReference type="STRING" id="1172194.WQQ_05460"/>
<dbReference type="RefSeq" id="WP_007183502.1">
    <property type="nucleotide sequence ID" value="NZ_AKGD01000001.1"/>
</dbReference>
<evidence type="ECO:0000256" key="1">
    <source>
        <dbReference type="PIRSR" id="PIRSR016487-1"/>
    </source>
</evidence>
<protein>
    <submittedName>
        <fullName evidence="3">Adenylate cyclase</fullName>
    </submittedName>
</protein>
<dbReference type="InterPro" id="IPR012042">
    <property type="entry name" value="NeuTTM/CthTTM-like"/>
</dbReference>
<dbReference type="Pfam" id="PF01928">
    <property type="entry name" value="CYTH"/>
    <property type="match status" value="1"/>
</dbReference>
<dbReference type="OrthoDB" id="9805588at2"/>
<dbReference type="PIRSF" id="PIRSF016487">
    <property type="entry name" value="CYTH_UCP016487"/>
    <property type="match status" value="1"/>
</dbReference>
<gene>
    <name evidence="3" type="ORF">WQQ_05460</name>
</gene>
<evidence type="ECO:0000259" key="2">
    <source>
        <dbReference type="PROSITE" id="PS51707"/>
    </source>
</evidence>
<name>I7ZET4_9GAMM</name>
<dbReference type="Gene3D" id="2.40.320.10">
    <property type="entry name" value="Hypothetical Protein Pfu-838710-001"/>
    <property type="match status" value="1"/>
</dbReference>
<dbReference type="SMART" id="SM01118">
    <property type="entry name" value="CYTH"/>
    <property type="match status" value="1"/>
</dbReference>
<dbReference type="PANTHER" id="PTHR40114:SF1">
    <property type="entry name" value="SLR0698 PROTEIN"/>
    <property type="match status" value="1"/>
</dbReference>
<dbReference type="PANTHER" id="PTHR40114">
    <property type="entry name" value="SLR0698 PROTEIN"/>
    <property type="match status" value="1"/>
</dbReference>
<dbReference type="AlphaFoldDB" id="I7ZET4"/>
<dbReference type="EMBL" id="AKGD01000001">
    <property type="protein sequence ID" value="EIT70409.1"/>
    <property type="molecule type" value="Genomic_DNA"/>
</dbReference>
<proteinExistence type="predicted"/>
<dbReference type="PROSITE" id="PS51707">
    <property type="entry name" value="CYTH"/>
    <property type="match status" value="1"/>
</dbReference>
<dbReference type="PATRIC" id="fig|1172194.4.peg.522"/>
<feature type="active site" description="Proton acceptor" evidence="1">
    <location>
        <position position="30"/>
    </location>
</feature>
<organism evidence="3 4">
    <name type="scientific">Hydrocarboniphaga effusa AP103</name>
    <dbReference type="NCBI Taxonomy" id="1172194"/>
    <lineage>
        <taxon>Bacteria</taxon>
        <taxon>Pseudomonadati</taxon>
        <taxon>Pseudomonadota</taxon>
        <taxon>Gammaproteobacteria</taxon>
        <taxon>Nevskiales</taxon>
        <taxon>Nevskiaceae</taxon>
        <taxon>Hydrocarboniphaga</taxon>
    </lineage>
</organism>